<proteinExistence type="predicted"/>
<sequence>MVWSKQEAWVCHHLPLSFYVQPNVCSYHLLPSCATLSYDSVFFVLSGLSDLEDAMSLST</sequence>
<evidence type="ECO:0000313" key="1">
    <source>
        <dbReference type="EMBL" id="EGW04766.1"/>
    </source>
</evidence>
<dbReference type="EMBL" id="JH000526">
    <property type="protein sequence ID" value="EGW04766.1"/>
    <property type="molecule type" value="Genomic_DNA"/>
</dbReference>
<dbReference type="Proteomes" id="UP000001075">
    <property type="component" value="Unassembled WGS sequence"/>
</dbReference>
<dbReference type="AlphaFoldDB" id="G3HMU9"/>
<accession>G3HMU9</accession>
<reference evidence="2" key="1">
    <citation type="journal article" date="2011" name="Nat. Biotechnol.">
        <title>The genomic sequence of the Chinese hamster ovary (CHO)-K1 cell line.</title>
        <authorList>
            <person name="Xu X."/>
            <person name="Nagarajan H."/>
            <person name="Lewis N.E."/>
            <person name="Pan S."/>
            <person name="Cai Z."/>
            <person name="Liu X."/>
            <person name="Chen W."/>
            <person name="Xie M."/>
            <person name="Wang W."/>
            <person name="Hammond S."/>
            <person name="Andersen M.R."/>
            <person name="Neff N."/>
            <person name="Passarelli B."/>
            <person name="Koh W."/>
            <person name="Fan H.C."/>
            <person name="Wang J."/>
            <person name="Gui Y."/>
            <person name="Lee K.H."/>
            <person name="Betenbaugh M.J."/>
            <person name="Quake S.R."/>
            <person name="Famili I."/>
            <person name="Palsson B.O."/>
            <person name="Wang J."/>
        </authorList>
    </citation>
    <scope>NUCLEOTIDE SEQUENCE [LARGE SCALE GENOMIC DNA]</scope>
    <source>
        <strain evidence="2">CHO K1 cell line</strain>
    </source>
</reference>
<name>G3HMU9_CRIGR</name>
<gene>
    <name evidence="1" type="ORF">I79_012065</name>
</gene>
<organism evidence="1 2">
    <name type="scientific">Cricetulus griseus</name>
    <name type="common">Chinese hamster</name>
    <name type="synonym">Cricetulus barabensis griseus</name>
    <dbReference type="NCBI Taxonomy" id="10029"/>
    <lineage>
        <taxon>Eukaryota</taxon>
        <taxon>Metazoa</taxon>
        <taxon>Chordata</taxon>
        <taxon>Craniata</taxon>
        <taxon>Vertebrata</taxon>
        <taxon>Euteleostomi</taxon>
        <taxon>Mammalia</taxon>
        <taxon>Eutheria</taxon>
        <taxon>Euarchontoglires</taxon>
        <taxon>Glires</taxon>
        <taxon>Rodentia</taxon>
        <taxon>Myomorpha</taxon>
        <taxon>Muroidea</taxon>
        <taxon>Cricetidae</taxon>
        <taxon>Cricetinae</taxon>
        <taxon>Cricetulus</taxon>
    </lineage>
</organism>
<protein>
    <submittedName>
        <fullName evidence="1">Uncharacterized protein</fullName>
    </submittedName>
</protein>
<dbReference type="InParanoid" id="G3HMU9"/>
<evidence type="ECO:0000313" key="2">
    <source>
        <dbReference type="Proteomes" id="UP000001075"/>
    </source>
</evidence>